<evidence type="ECO:0000256" key="2">
    <source>
        <dbReference type="ARBA" id="ARBA00022801"/>
    </source>
</evidence>
<evidence type="ECO:0000313" key="3">
    <source>
        <dbReference type="EMBL" id="SAL86759.1"/>
    </source>
</evidence>
<name>A0A158L192_9BURK</name>
<dbReference type="SUPFAM" id="SSF53474">
    <property type="entry name" value="alpha/beta-Hydrolases"/>
    <property type="match status" value="1"/>
</dbReference>
<dbReference type="GO" id="GO:0016787">
    <property type="term" value="F:hydrolase activity"/>
    <property type="evidence" value="ECO:0007669"/>
    <property type="project" value="UniProtKB-KW"/>
</dbReference>
<dbReference type="RefSeq" id="WP_087039454.1">
    <property type="nucleotide sequence ID" value="NZ_FCOM02000078.1"/>
</dbReference>
<dbReference type="Gene3D" id="3.40.50.1820">
    <property type="entry name" value="alpha/beta hydrolase"/>
    <property type="match status" value="1"/>
</dbReference>
<gene>
    <name evidence="3" type="ORF">AWB74_07835</name>
</gene>
<keyword evidence="1" id="KW-0732">Signal</keyword>
<evidence type="ECO:0000256" key="1">
    <source>
        <dbReference type="ARBA" id="ARBA00022729"/>
    </source>
</evidence>
<dbReference type="NCBIfam" id="TIGR01840">
    <property type="entry name" value="esterase_phb"/>
    <property type="match status" value="1"/>
</dbReference>
<proteinExistence type="predicted"/>
<dbReference type="InterPro" id="IPR010126">
    <property type="entry name" value="Esterase_phb"/>
</dbReference>
<reference evidence="3" key="1">
    <citation type="submission" date="2016-01" db="EMBL/GenBank/DDBJ databases">
        <authorList>
            <person name="Peeters C."/>
        </authorList>
    </citation>
    <scope>NUCLEOTIDE SEQUENCE [LARGE SCALE GENOMIC DNA]</scope>
    <source>
        <strain evidence="3">LMG 29317</strain>
    </source>
</reference>
<sequence length="393" mass="42490">MNIFNRLASANAALWSLFAGRPLGFAVQSFVDPQSADSGMRPKAPSLLPVDIVDEPPAAKPHLPAAAPFIRPRRTSARNGHQWLSSHFEHVGQAHRFKLFVPSGYRGQSLPMVVMLHGAQQDPDDFAAGTAMNEAADAHGYIVAYPEQSESVSLLRCWNWFRPGDQVRESGEASMIAALTREVIATYNVDDARVYVAGMSAGGAMAVNLAVTHPDLYAAAAVHSGVAFGVAHDAFSALCAMNDGKGKIRLPARLIDGSQPRSVPLIVFHGDADDTVHPRNSDQIVSMRRLFQCQAGAAHHSPTEVSETENGYPYTRRIFHDKKGLPIGEQWLVHGLGHAWSGGDPKGTYTDARGPSATDEFLRFFDQFALHSPPAQAPLTLGLECDVRLAQAD</sequence>
<evidence type="ECO:0000313" key="4">
    <source>
        <dbReference type="Proteomes" id="UP000055019"/>
    </source>
</evidence>
<keyword evidence="4" id="KW-1185">Reference proteome</keyword>
<organism evidence="3 4">
    <name type="scientific">Caballeronia arvi</name>
    <dbReference type="NCBI Taxonomy" id="1777135"/>
    <lineage>
        <taxon>Bacteria</taxon>
        <taxon>Pseudomonadati</taxon>
        <taxon>Pseudomonadota</taxon>
        <taxon>Betaproteobacteria</taxon>
        <taxon>Burkholderiales</taxon>
        <taxon>Burkholderiaceae</taxon>
        <taxon>Caballeronia</taxon>
    </lineage>
</organism>
<dbReference type="InterPro" id="IPR050955">
    <property type="entry name" value="Plant_Biomass_Hydrol_Est"/>
</dbReference>
<dbReference type="OrthoDB" id="9767239at2"/>
<keyword evidence="2" id="KW-0378">Hydrolase</keyword>
<dbReference type="Proteomes" id="UP000055019">
    <property type="component" value="Unassembled WGS sequence"/>
</dbReference>
<dbReference type="PANTHER" id="PTHR43037">
    <property type="entry name" value="UNNAMED PRODUCT-RELATED"/>
    <property type="match status" value="1"/>
</dbReference>
<comment type="caution">
    <text evidence="3">The sequence shown here is derived from an EMBL/GenBank/DDBJ whole genome shotgun (WGS) entry which is preliminary data.</text>
</comment>
<accession>A0A158L192</accession>
<protein>
    <submittedName>
        <fullName evidence="3">Polyhydroxybutyrate depolymerase domain-containing protein</fullName>
    </submittedName>
</protein>
<dbReference type="Pfam" id="PF10503">
    <property type="entry name" value="Esterase_PHB"/>
    <property type="match status" value="1"/>
</dbReference>
<dbReference type="EMBL" id="FCOM02000078">
    <property type="protein sequence ID" value="SAL86759.1"/>
    <property type="molecule type" value="Genomic_DNA"/>
</dbReference>
<dbReference type="AlphaFoldDB" id="A0A158L192"/>
<dbReference type="GO" id="GO:0005576">
    <property type="term" value="C:extracellular region"/>
    <property type="evidence" value="ECO:0007669"/>
    <property type="project" value="InterPro"/>
</dbReference>
<dbReference type="PANTHER" id="PTHR43037:SF1">
    <property type="entry name" value="BLL1128 PROTEIN"/>
    <property type="match status" value="1"/>
</dbReference>
<dbReference type="InterPro" id="IPR029058">
    <property type="entry name" value="AB_hydrolase_fold"/>
</dbReference>